<evidence type="ECO:0000256" key="7">
    <source>
        <dbReference type="ARBA" id="ARBA00023010"/>
    </source>
</evidence>
<dbReference type="PROSITE" id="PS01067">
    <property type="entry name" value="SECE_SEC61G"/>
    <property type="match status" value="1"/>
</dbReference>
<keyword evidence="3 9" id="KW-1003">Cell membrane</keyword>
<dbReference type="PANTHER" id="PTHR33910:SF1">
    <property type="entry name" value="PROTEIN TRANSLOCASE SUBUNIT SECE"/>
    <property type="match status" value="1"/>
</dbReference>
<dbReference type="GO" id="GO:0043952">
    <property type="term" value="P:protein transport by the Sec complex"/>
    <property type="evidence" value="ECO:0007669"/>
    <property type="project" value="UniProtKB-UniRule"/>
</dbReference>
<keyword evidence="2 9" id="KW-0813">Transport</keyword>
<feature type="transmembrane region" description="Helical" evidence="9">
    <location>
        <begin position="43"/>
        <end position="62"/>
    </location>
</feature>
<dbReference type="InterPro" id="IPR038379">
    <property type="entry name" value="SecE_sf"/>
</dbReference>
<dbReference type="PRINTS" id="PR01650">
    <property type="entry name" value="SECETRNLCASE"/>
</dbReference>
<comment type="similarity">
    <text evidence="9">Belongs to the SecE/SEC61-gamma family.</text>
</comment>
<reference evidence="10 11" key="1">
    <citation type="submission" date="2019-02" db="EMBL/GenBank/DDBJ databases">
        <authorList>
            <person name="Manzano-Marin A."/>
            <person name="Manzano-Marin A."/>
        </authorList>
    </citation>
    <scope>NUCLEOTIDE SEQUENCE [LARGE SCALE GENOMIC DNA]</scope>
    <source>
        <strain evidence="10 11">BuCilaricifoliae</strain>
    </source>
</reference>
<name>A0A451DAT8_9GAMM</name>
<comment type="caution">
    <text evidence="9">Lacks conserved residue(s) required for the propagation of feature annotation.</text>
</comment>
<comment type="subunit">
    <text evidence="9">Component of the Sec protein translocase complex. Heterotrimer consisting of SecY, SecE and SecG subunits. The heterotrimers can form oligomers, although 1 heterotrimer is thought to be able to translocate proteins. Interacts with the ribosome. Interacts with SecDF, and other proteins may be involved. Interacts with SecA.</text>
</comment>
<keyword evidence="5 9" id="KW-0653">Protein transport</keyword>
<evidence type="ECO:0000256" key="8">
    <source>
        <dbReference type="ARBA" id="ARBA00023136"/>
    </source>
</evidence>
<keyword evidence="6 9" id="KW-1133">Transmembrane helix</keyword>
<dbReference type="HAMAP" id="MF_00422">
    <property type="entry name" value="SecE"/>
    <property type="match status" value="1"/>
</dbReference>
<evidence type="ECO:0000256" key="9">
    <source>
        <dbReference type="HAMAP-Rule" id="MF_00422"/>
    </source>
</evidence>
<dbReference type="InterPro" id="IPR001901">
    <property type="entry name" value="Translocase_SecE/Sec61-g"/>
</dbReference>
<dbReference type="GO" id="GO:0005886">
    <property type="term" value="C:plasma membrane"/>
    <property type="evidence" value="ECO:0007669"/>
    <property type="project" value="UniProtKB-UniRule"/>
</dbReference>
<evidence type="ECO:0000256" key="1">
    <source>
        <dbReference type="ARBA" id="ARBA00004370"/>
    </source>
</evidence>
<evidence type="ECO:0000313" key="11">
    <source>
        <dbReference type="Proteomes" id="UP000294349"/>
    </source>
</evidence>
<dbReference type="GO" id="GO:0065002">
    <property type="term" value="P:intracellular protein transmembrane transport"/>
    <property type="evidence" value="ECO:0007669"/>
    <property type="project" value="UniProtKB-UniRule"/>
</dbReference>
<dbReference type="GO" id="GO:0006605">
    <property type="term" value="P:protein targeting"/>
    <property type="evidence" value="ECO:0007669"/>
    <property type="project" value="UniProtKB-UniRule"/>
</dbReference>
<dbReference type="Pfam" id="PF00584">
    <property type="entry name" value="SecE"/>
    <property type="match status" value="1"/>
</dbReference>
<keyword evidence="8 9" id="KW-0472">Membrane</keyword>
<dbReference type="GO" id="GO:0008320">
    <property type="term" value="F:protein transmembrane transporter activity"/>
    <property type="evidence" value="ECO:0007669"/>
    <property type="project" value="UniProtKB-UniRule"/>
</dbReference>
<gene>
    <name evidence="9 10" type="primary">secE</name>
    <name evidence="10" type="ORF">BUCILAFE3058_025</name>
</gene>
<dbReference type="PANTHER" id="PTHR33910">
    <property type="entry name" value="PROTEIN TRANSLOCASE SUBUNIT SECE"/>
    <property type="match status" value="1"/>
</dbReference>
<keyword evidence="4 9" id="KW-0812">Transmembrane</keyword>
<dbReference type="AlphaFoldDB" id="A0A451DAT8"/>
<evidence type="ECO:0000256" key="2">
    <source>
        <dbReference type="ARBA" id="ARBA00022448"/>
    </source>
</evidence>
<keyword evidence="7 9" id="KW-0811">Translocation</keyword>
<dbReference type="GO" id="GO:0009306">
    <property type="term" value="P:protein secretion"/>
    <property type="evidence" value="ECO:0007669"/>
    <property type="project" value="UniProtKB-UniRule"/>
</dbReference>
<proteinExistence type="inferred from homology"/>
<evidence type="ECO:0000256" key="5">
    <source>
        <dbReference type="ARBA" id="ARBA00022927"/>
    </source>
</evidence>
<dbReference type="Gene3D" id="1.20.5.1030">
    <property type="entry name" value="Preprotein translocase secy subunit"/>
    <property type="match status" value="1"/>
</dbReference>
<evidence type="ECO:0000256" key="6">
    <source>
        <dbReference type="ARBA" id="ARBA00022989"/>
    </source>
</evidence>
<protein>
    <recommendedName>
        <fullName evidence="9">Protein translocase subunit SecE</fullName>
    </recommendedName>
</protein>
<evidence type="ECO:0000313" key="10">
    <source>
        <dbReference type="EMBL" id="VFP83499.1"/>
    </source>
</evidence>
<accession>A0A451DAT8</accession>
<comment type="subcellular location">
    <subcellularLocation>
        <location evidence="1">Membrane</location>
    </subcellularLocation>
</comment>
<dbReference type="Proteomes" id="UP000294349">
    <property type="component" value="Chromosome"/>
</dbReference>
<dbReference type="OrthoDB" id="9806365at2"/>
<dbReference type="NCBIfam" id="TIGR00964">
    <property type="entry name" value="secE_bact"/>
    <property type="match status" value="1"/>
</dbReference>
<organism evidence="10 11">
    <name type="scientific">Buchnera aphidicola</name>
    <name type="common">Cinara laricifoliae</name>
    <dbReference type="NCBI Taxonomy" id="2518977"/>
    <lineage>
        <taxon>Bacteria</taxon>
        <taxon>Pseudomonadati</taxon>
        <taxon>Pseudomonadota</taxon>
        <taxon>Gammaproteobacteria</taxon>
        <taxon>Enterobacterales</taxon>
        <taxon>Erwiniaceae</taxon>
        <taxon>Buchnera</taxon>
    </lineage>
</organism>
<evidence type="ECO:0000256" key="3">
    <source>
        <dbReference type="ARBA" id="ARBA00022475"/>
    </source>
</evidence>
<comment type="function">
    <text evidence="9">Essential subunit of the Sec protein translocation channel SecYEG. Clamps together the 2 halves of SecY. May contact the channel plug during translocation.</text>
</comment>
<sequence length="128" mass="15364">MHIHKIYRIYMNHTEKIKWLCITVIFISIFFNYIFFIHKFSKIIKIIFFIISFVLLCSVFIYTNIGKKIITFIQDIKLEFSKITWPNYIETLKTTGIVILLIILTSIFLWISDGLILRIVSWILTPRL</sequence>
<evidence type="ECO:0000256" key="4">
    <source>
        <dbReference type="ARBA" id="ARBA00022692"/>
    </source>
</evidence>
<dbReference type="EMBL" id="LR217717">
    <property type="protein sequence ID" value="VFP83499.1"/>
    <property type="molecule type" value="Genomic_DNA"/>
</dbReference>
<feature type="transmembrane region" description="Helical" evidence="9">
    <location>
        <begin position="97"/>
        <end position="124"/>
    </location>
</feature>
<feature type="transmembrane region" description="Helical" evidence="9">
    <location>
        <begin position="20"/>
        <end position="37"/>
    </location>
</feature>
<dbReference type="InterPro" id="IPR005807">
    <property type="entry name" value="SecE_bac"/>
</dbReference>